<sequence>MDQETLFKTIRNREVVLWAGAGFSKYAGYPMGGGLVRHLFDTLSKAQQQQAREYAPSLDADGYPNMPLPAFASLFVNLFNGRLHELRKEVKAVYSARPKSLKTHQQVATIPFFEHIVTTNYDSLFEQAYGQDKLHIVTNGEQIPYQEPNKPTLYKVHGSLEDLNRLLITEEDYRAFYSKADHLLWGAIQALMASKTLLFVGYGLEDPNVLVLFERILDAVKGNMRGAYLVSPNLSQLRIDWLKRHNVTYIQSTGEQLIADLLQDLKDTAVPALKKGGIELGPTTQFLRNLGLNPTIKTSENGYHISQLTGVQGEVAGQVTLTVREDGRASLTQFQQGLSGLAYHIGPSQLVDFEWRVGGVNLGLEMGSLVFVRSHTIEKTVDIEFTGGLCIRDATLRIYSSPEQVDFLVYTDLHKVQIRVPKKNIHAKGFKYSATVSRRHRYTDSVDSGLLHARILQSLGRGEGIALYEDGERIWSKEETPRGLPFIKQGESLERNMQTLQVVEKGFNIRFRRFKLTGDDIDTAAELSYILQMKTRVSKAFKGYVDAVVEDPSKLPESQDQDVVVHQQLDTTYTLLGWKLRIEYEAAHVLKQARYKRRGKDKTAYRITSATRELHTLYGPEQATSVVEAGKPEPIQRLDKIEMETLHGDESE</sequence>
<name>A0A428IZB8_9BACT</name>
<dbReference type="EMBL" id="RWIS01000016">
    <property type="protein sequence ID" value="RSK24604.1"/>
    <property type="molecule type" value="Genomic_DNA"/>
</dbReference>
<evidence type="ECO:0000313" key="2">
    <source>
        <dbReference type="Proteomes" id="UP000280066"/>
    </source>
</evidence>
<dbReference type="AlphaFoldDB" id="A0A428IZB8"/>
<gene>
    <name evidence="1" type="ORF">EI290_19855</name>
</gene>
<dbReference type="OrthoDB" id="1688888at2"/>
<dbReference type="InterPro" id="IPR029035">
    <property type="entry name" value="DHS-like_NAD/FAD-binding_dom"/>
</dbReference>
<reference evidence="1 2" key="1">
    <citation type="submission" date="2018-12" db="EMBL/GenBank/DDBJ databases">
        <authorList>
            <person name="Feng G."/>
            <person name="Zhu H."/>
        </authorList>
    </citation>
    <scope>NUCLEOTIDE SEQUENCE [LARGE SCALE GENOMIC DNA]</scope>
    <source>
        <strain evidence="1 2">9PBR-2</strain>
    </source>
</reference>
<keyword evidence="2" id="KW-1185">Reference proteome</keyword>
<comment type="caution">
    <text evidence="1">The sequence shown here is derived from an EMBL/GenBank/DDBJ whole genome shotgun (WGS) entry which is preliminary data.</text>
</comment>
<dbReference type="SUPFAM" id="SSF52467">
    <property type="entry name" value="DHS-like NAD/FAD-binding domain"/>
    <property type="match status" value="1"/>
</dbReference>
<proteinExistence type="predicted"/>
<accession>A0A428IZB8</accession>
<evidence type="ECO:0000313" key="1">
    <source>
        <dbReference type="EMBL" id="RSK24604.1"/>
    </source>
</evidence>
<protein>
    <submittedName>
        <fullName evidence="1">SIR2 family protein</fullName>
    </submittedName>
</protein>
<dbReference type="Proteomes" id="UP000280066">
    <property type="component" value="Unassembled WGS sequence"/>
</dbReference>
<dbReference type="Pfam" id="PF13289">
    <property type="entry name" value="SIR2_2"/>
    <property type="match status" value="1"/>
</dbReference>
<organism evidence="1 2">
    <name type="scientific">Hymenobacter metallilatus</name>
    <dbReference type="NCBI Taxonomy" id="2493666"/>
    <lineage>
        <taxon>Bacteria</taxon>
        <taxon>Pseudomonadati</taxon>
        <taxon>Bacteroidota</taxon>
        <taxon>Cytophagia</taxon>
        <taxon>Cytophagales</taxon>
        <taxon>Hymenobacteraceae</taxon>
        <taxon>Hymenobacter</taxon>
    </lineage>
</organism>
<dbReference type="RefSeq" id="WP_125433394.1">
    <property type="nucleotide sequence ID" value="NZ_RWIS01000016.1"/>
</dbReference>